<organism evidence="1 2">
    <name type="scientific">Gigaspora rosea</name>
    <dbReference type="NCBI Taxonomy" id="44941"/>
    <lineage>
        <taxon>Eukaryota</taxon>
        <taxon>Fungi</taxon>
        <taxon>Fungi incertae sedis</taxon>
        <taxon>Mucoromycota</taxon>
        <taxon>Glomeromycotina</taxon>
        <taxon>Glomeromycetes</taxon>
        <taxon>Diversisporales</taxon>
        <taxon>Gigasporaceae</taxon>
        <taxon>Gigaspora</taxon>
    </lineage>
</organism>
<dbReference type="EMBL" id="QKWP01000467">
    <property type="protein sequence ID" value="RIB19556.1"/>
    <property type="molecule type" value="Genomic_DNA"/>
</dbReference>
<name>A0A397VK61_9GLOM</name>
<gene>
    <name evidence="1" type="ORF">C2G38_2082836</name>
</gene>
<dbReference type="Gene3D" id="2.40.10.10">
    <property type="entry name" value="Trypsin-like serine proteases"/>
    <property type="match status" value="1"/>
</dbReference>
<evidence type="ECO:0000313" key="1">
    <source>
        <dbReference type="EMBL" id="RIB19556.1"/>
    </source>
</evidence>
<accession>A0A397VK61</accession>
<sequence length="164" mass="18679">MYYARRSRIDFALIEKLEETYILNAMVRTSIPEYPTLFIDDFDFGTSIPVGHHICKSGYGTGSTCGIINTLNSRLALIRGTDFYHITKVNMETLENDRGGTVFYFTFSDDNAYFMISGYGICSHTYSGNNLAITPLKYIIEFQPIRHLFRNVLFINLNNSGLVP</sequence>
<dbReference type="Proteomes" id="UP000266673">
    <property type="component" value="Unassembled WGS sequence"/>
</dbReference>
<keyword evidence="2" id="KW-1185">Reference proteome</keyword>
<dbReference type="InterPro" id="IPR043504">
    <property type="entry name" value="Peptidase_S1_PA_chymotrypsin"/>
</dbReference>
<reference evidence="1 2" key="1">
    <citation type="submission" date="2018-06" db="EMBL/GenBank/DDBJ databases">
        <title>Comparative genomics reveals the genomic features of Rhizophagus irregularis, R. cerebriforme, R. diaphanum and Gigaspora rosea, and their symbiotic lifestyle signature.</title>
        <authorList>
            <person name="Morin E."/>
            <person name="San Clemente H."/>
            <person name="Chen E.C.H."/>
            <person name="De La Providencia I."/>
            <person name="Hainaut M."/>
            <person name="Kuo A."/>
            <person name="Kohler A."/>
            <person name="Murat C."/>
            <person name="Tang N."/>
            <person name="Roy S."/>
            <person name="Loubradou J."/>
            <person name="Henrissat B."/>
            <person name="Grigoriev I.V."/>
            <person name="Corradi N."/>
            <person name="Roux C."/>
            <person name="Martin F.M."/>
        </authorList>
    </citation>
    <scope>NUCLEOTIDE SEQUENCE [LARGE SCALE GENOMIC DNA]</scope>
    <source>
        <strain evidence="1 2">DAOM 194757</strain>
    </source>
</reference>
<proteinExistence type="predicted"/>
<dbReference type="InterPro" id="IPR009003">
    <property type="entry name" value="Peptidase_S1_PA"/>
</dbReference>
<dbReference type="AlphaFoldDB" id="A0A397VK61"/>
<protein>
    <recommendedName>
        <fullName evidence="3">Peptidase S1 domain-containing protein</fullName>
    </recommendedName>
</protein>
<comment type="caution">
    <text evidence="1">The sequence shown here is derived from an EMBL/GenBank/DDBJ whole genome shotgun (WGS) entry which is preliminary data.</text>
</comment>
<evidence type="ECO:0000313" key="2">
    <source>
        <dbReference type="Proteomes" id="UP000266673"/>
    </source>
</evidence>
<dbReference type="SUPFAM" id="SSF50494">
    <property type="entry name" value="Trypsin-like serine proteases"/>
    <property type="match status" value="1"/>
</dbReference>
<evidence type="ECO:0008006" key="3">
    <source>
        <dbReference type="Google" id="ProtNLM"/>
    </source>
</evidence>